<evidence type="ECO:0000256" key="7">
    <source>
        <dbReference type="ARBA" id="ARBA00023033"/>
    </source>
</evidence>
<dbReference type="PANTHER" id="PTHR43876">
    <property type="entry name" value="UBIQUINONE BIOSYNTHESIS MONOOXYGENASE COQ6, MITOCHONDRIAL"/>
    <property type="match status" value="1"/>
</dbReference>
<dbReference type="InterPro" id="IPR051205">
    <property type="entry name" value="UbiH/COQ6_monooxygenase"/>
</dbReference>
<dbReference type="GO" id="GO:0110142">
    <property type="term" value="C:ubiquinone biosynthesis complex"/>
    <property type="evidence" value="ECO:0007669"/>
    <property type="project" value="UniProtKB-ARBA"/>
</dbReference>
<evidence type="ECO:0000313" key="12">
    <source>
        <dbReference type="Proteomes" id="UP000255113"/>
    </source>
</evidence>
<keyword evidence="4" id="KW-0285">Flavoprotein</keyword>
<evidence type="ECO:0000259" key="9">
    <source>
        <dbReference type="Pfam" id="PF01494"/>
    </source>
</evidence>
<evidence type="ECO:0000256" key="5">
    <source>
        <dbReference type="ARBA" id="ARBA00022827"/>
    </source>
</evidence>
<evidence type="ECO:0000256" key="8">
    <source>
        <dbReference type="ARBA" id="ARBA00065734"/>
    </source>
</evidence>
<comment type="cofactor">
    <cofactor evidence="1">
        <name>FAD</name>
        <dbReference type="ChEBI" id="CHEBI:57692"/>
    </cofactor>
</comment>
<keyword evidence="7" id="KW-0503">Monooxygenase</keyword>
<evidence type="ECO:0000256" key="2">
    <source>
        <dbReference type="ARBA" id="ARBA00004749"/>
    </source>
</evidence>
<evidence type="ECO:0000313" key="10">
    <source>
        <dbReference type="EMBL" id="SUB28296.1"/>
    </source>
</evidence>
<dbReference type="InterPro" id="IPR010971">
    <property type="entry name" value="UbiH/COQ6"/>
</dbReference>
<keyword evidence="6 10" id="KW-0560">Oxidoreductase</keyword>
<dbReference type="NCBIfam" id="TIGR01988">
    <property type="entry name" value="Ubi-OHases"/>
    <property type="match status" value="1"/>
</dbReference>
<feature type="domain" description="FAD-binding" evidence="9">
    <location>
        <begin position="9"/>
        <end position="320"/>
    </location>
</feature>
<dbReference type="InterPro" id="IPR036188">
    <property type="entry name" value="FAD/NAD-bd_sf"/>
</dbReference>
<dbReference type="Gene3D" id="3.50.50.60">
    <property type="entry name" value="FAD/NAD(P)-binding domain"/>
    <property type="match status" value="2"/>
</dbReference>
<evidence type="ECO:0000313" key="13">
    <source>
        <dbReference type="Proteomes" id="UP000294683"/>
    </source>
</evidence>
<comment type="similarity">
    <text evidence="3">Belongs to the UbiH/COQ6 family.</text>
</comment>
<dbReference type="AlphaFoldDB" id="A0A379B080"/>
<accession>A0A379B080</accession>
<dbReference type="FunFam" id="3.50.50.60:FF:000021">
    <property type="entry name" value="Ubiquinone biosynthesis monooxygenase COQ6"/>
    <property type="match status" value="1"/>
</dbReference>
<dbReference type="PRINTS" id="PR00420">
    <property type="entry name" value="RNGMNOXGNASE"/>
</dbReference>
<dbReference type="InterPro" id="IPR018168">
    <property type="entry name" value="Ubi_Hdrlase_CS"/>
</dbReference>
<protein>
    <submittedName>
        <fullName evidence="11">2-octaprenylphenol hydroxylase</fullName>
    </submittedName>
    <submittedName>
        <fullName evidence="10">Protein VisC</fullName>
        <ecNumber evidence="10">1.-.-.-</ecNumber>
        <ecNumber evidence="10">1.14.13.-</ecNumber>
    </submittedName>
</protein>
<dbReference type="EMBL" id="UGSQ01000003">
    <property type="protein sequence ID" value="SUB28296.1"/>
    <property type="molecule type" value="Genomic_DNA"/>
</dbReference>
<dbReference type="EC" id="1.14.13.-" evidence="10"/>
<reference evidence="11 13" key="2">
    <citation type="submission" date="2019-03" db="EMBL/GenBank/DDBJ databases">
        <title>Genomic Encyclopedia of Type Strains, Phase IV (KMG-IV): sequencing the most valuable type-strain genomes for metagenomic binning, comparative biology and taxonomic classification.</title>
        <authorList>
            <person name="Goeker M."/>
        </authorList>
    </citation>
    <scope>NUCLEOTIDE SEQUENCE [LARGE SCALE GENOMIC DNA]</scope>
    <source>
        <strain evidence="11 13">DSM 17481</strain>
    </source>
</reference>
<dbReference type="Proteomes" id="UP000255113">
    <property type="component" value="Unassembled WGS sequence"/>
</dbReference>
<dbReference type="PANTHER" id="PTHR43876:SF7">
    <property type="entry name" value="UBIQUINONE BIOSYNTHESIS MONOOXYGENASE COQ6, MITOCHONDRIAL"/>
    <property type="match status" value="1"/>
</dbReference>
<evidence type="ECO:0000256" key="1">
    <source>
        <dbReference type="ARBA" id="ARBA00001974"/>
    </source>
</evidence>
<dbReference type="GO" id="GO:0006744">
    <property type="term" value="P:ubiquinone biosynthetic process"/>
    <property type="evidence" value="ECO:0007669"/>
    <property type="project" value="UniProtKB-UniPathway"/>
</dbReference>
<keyword evidence="5" id="KW-0274">FAD</keyword>
<comment type="pathway">
    <text evidence="2">Cofactor biosynthesis; ubiquinone biosynthesis.</text>
</comment>
<dbReference type="EC" id="1.-.-.-" evidence="10"/>
<dbReference type="UniPathway" id="UPA00232"/>
<reference evidence="10 12" key="1">
    <citation type="submission" date="2018-06" db="EMBL/GenBank/DDBJ databases">
        <authorList>
            <consortium name="Pathogen Informatics"/>
            <person name="Doyle S."/>
        </authorList>
    </citation>
    <scope>NUCLEOTIDE SEQUENCE [LARGE SCALE GENOMIC DNA]</scope>
    <source>
        <strain evidence="10 12">NCTC11188</strain>
    </source>
</reference>
<name>A0A379B080_AVIGA</name>
<gene>
    <name evidence="10" type="primary">visC</name>
    <name evidence="11" type="ORF">EV689_103128</name>
    <name evidence="10" type="ORF">NCTC11188_02169</name>
</gene>
<proteinExistence type="inferred from homology"/>
<dbReference type="PROSITE" id="PS01304">
    <property type="entry name" value="UBIH"/>
    <property type="match status" value="1"/>
</dbReference>
<dbReference type="GO" id="GO:0071949">
    <property type="term" value="F:FAD binding"/>
    <property type="evidence" value="ECO:0007669"/>
    <property type="project" value="InterPro"/>
</dbReference>
<dbReference type="InterPro" id="IPR002938">
    <property type="entry name" value="FAD-bd"/>
</dbReference>
<evidence type="ECO:0000256" key="4">
    <source>
        <dbReference type="ARBA" id="ARBA00022630"/>
    </source>
</evidence>
<dbReference type="GO" id="GO:0019168">
    <property type="term" value="F:2-polyprenylphenol 6-hydroxylase activity"/>
    <property type="evidence" value="ECO:0007669"/>
    <property type="project" value="TreeGrafter"/>
</dbReference>
<dbReference type="SUPFAM" id="SSF51905">
    <property type="entry name" value="FAD/NAD(P)-binding domain"/>
    <property type="match status" value="1"/>
</dbReference>
<sequence>MVRIVKNFDLIIIGGGMVGLALAAKLKNTAMRIALLEPNPPHFSLANIAYRVSALNLASEHLLQELNAWQTIQAERATAYDKMLVWEKDSFAKIEFDTKGLGIPHLGHIVENQIIQHSLWQRVATQENVEIFNATAQHLGINESTSILTLTDGQMLAGKLVVGADGANSWLRQKANIPLIFRDYGQYALVCNVKTAEPHQHCARQIFAPDSILAFLPLHQENQCSIVWSLPPEQAKQLSSCEQTEFNKQLSIAFDNQLGLCEVQSERQAIPLTARYARNFAQPRIALIGDAAHTIHPLAGQGVNLGLQDALLLAQEIEKHFALGLDIGEYRNLRYYERTRKAEAVKMLIAMQGLKDLFAGNNPLKKLARGIGLSATNQFSLLKEQLIRQGLGI</sequence>
<dbReference type="Proteomes" id="UP000294683">
    <property type="component" value="Unassembled WGS sequence"/>
</dbReference>
<evidence type="ECO:0000313" key="11">
    <source>
        <dbReference type="EMBL" id="TDP29210.1"/>
    </source>
</evidence>
<dbReference type="Pfam" id="PF01494">
    <property type="entry name" value="FAD_binding_3"/>
    <property type="match status" value="1"/>
</dbReference>
<organism evidence="10 12">
    <name type="scientific">Avibacterium gallinarum</name>
    <name type="common">Pasteurella gallinarum</name>
    <dbReference type="NCBI Taxonomy" id="755"/>
    <lineage>
        <taxon>Bacteria</taxon>
        <taxon>Pseudomonadati</taxon>
        <taxon>Pseudomonadota</taxon>
        <taxon>Gammaproteobacteria</taxon>
        <taxon>Pasteurellales</taxon>
        <taxon>Pasteurellaceae</taxon>
        <taxon>Avibacterium</taxon>
    </lineage>
</organism>
<evidence type="ECO:0000256" key="3">
    <source>
        <dbReference type="ARBA" id="ARBA00005349"/>
    </source>
</evidence>
<evidence type="ECO:0000256" key="6">
    <source>
        <dbReference type="ARBA" id="ARBA00023002"/>
    </source>
</evidence>
<dbReference type="EMBL" id="SNXJ01000003">
    <property type="protein sequence ID" value="TDP29210.1"/>
    <property type="molecule type" value="Genomic_DNA"/>
</dbReference>
<comment type="subunit">
    <text evidence="8">Component of the Ubi complex metabolon, which regroups five ubiquinone biosynthesis proteins (UbiE, UbiF, UbiG, UbiH and UbiI) and two accessory factors (UbiK and the lipid-binding protein UbiJ).</text>
</comment>
<keyword evidence="13" id="KW-1185">Reference proteome</keyword>